<protein>
    <recommendedName>
        <fullName evidence="5">RING-type domain-containing protein</fullName>
    </recommendedName>
</protein>
<keyword evidence="3" id="KW-0862">Zinc</keyword>
<dbReference type="InterPro" id="IPR001841">
    <property type="entry name" value="Znf_RING"/>
</dbReference>
<dbReference type="OrthoDB" id="687730at2759"/>
<dbReference type="Proteomes" id="UP000636709">
    <property type="component" value="Unassembled WGS sequence"/>
</dbReference>
<reference evidence="6" key="1">
    <citation type="submission" date="2020-07" db="EMBL/GenBank/DDBJ databases">
        <title>Genome sequence and genetic diversity analysis of an under-domesticated orphan crop, white fonio (Digitaria exilis).</title>
        <authorList>
            <person name="Bennetzen J.L."/>
            <person name="Chen S."/>
            <person name="Ma X."/>
            <person name="Wang X."/>
            <person name="Yssel A.E.J."/>
            <person name="Chaluvadi S.R."/>
            <person name="Johnson M."/>
            <person name="Gangashetty P."/>
            <person name="Hamidou F."/>
            <person name="Sanogo M.D."/>
            <person name="Zwaenepoel A."/>
            <person name="Wallace J."/>
            <person name="Van De Peer Y."/>
            <person name="Van Deynze A."/>
        </authorList>
    </citation>
    <scope>NUCLEOTIDE SEQUENCE</scope>
    <source>
        <tissue evidence="6">Leaves</tissue>
    </source>
</reference>
<feature type="domain" description="RING-type" evidence="5">
    <location>
        <begin position="9"/>
        <end position="51"/>
    </location>
</feature>
<dbReference type="GO" id="GO:0061630">
    <property type="term" value="F:ubiquitin protein ligase activity"/>
    <property type="evidence" value="ECO:0007669"/>
    <property type="project" value="TreeGrafter"/>
</dbReference>
<dbReference type="Pfam" id="PF17123">
    <property type="entry name" value="zf-RING_11"/>
    <property type="match status" value="1"/>
</dbReference>
<dbReference type="GO" id="GO:0008270">
    <property type="term" value="F:zinc ion binding"/>
    <property type="evidence" value="ECO:0007669"/>
    <property type="project" value="UniProtKB-KW"/>
</dbReference>
<keyword evidence="7" id="KW-1185">Reference proteome</keyword>
<evidence type="ECO:0000256" key="3">
    <source>
        <dbReference type="ARBA" id="ARBA00022833"/>
    </source>
</evidence>
<proteinExistence type="predicted"/>
<dbReference type="InterPro" id="IPR013083">
    <property type="entry name" value="Znf_RING/FYVE/PHD"/>
</dbReference>
<dbReference type="PANTHER" id="PTHR45969">
    <property type="entry name" value="RING ZINC FINGER PROTEIN-RELATED"/>
    <property type="match status" value="1"/>
</dbReference>
<comment type="caution">
    <text evidence="6">The sequence shown here is derived from an EMBL/GenBank/DDBJ whole genome shotgun (WGS) entry which is preliminary data.</text>
</comment>
<dbReference type="PROSITE" id="PS50089">
    <property type="entry name" value="ZF_RING_2"/>
    <property type="match status" value="1"/>
</dbReference>
<evidence type="ECO:0000313" key="7">
    <source>
        <dbReference type="Proteomes" id="UP000636709"/>
    </source>
</evidence>
<organism evidence="6 7">
    <name type="scientific">Digitaria exilis</name>
    <dbReference type="NCBI Taxonomy" id="1010633"/>
    <lineage>
        <taxon>Eukaryota</taxon>
        <taxon>Viridiplantae</taxon>
        <taxon>Streptophyta</taxon>
        <taxon>Embryophyta</taxon>
        <taxon>Tracheophyta</taxon>
        <taxon>Spermatophyta</taxon>
        <taxon>Magnoliopsida</taxon>
        <taxon>Liliopsida</taxon>
        <taxon>Poales</taxon>
        <taxon>Poaceae</taxon>
        <taxon>PACMAD clade</taxon>
        <taxon>Panicoideae</taxon>
        <taxon>Panicodae</taxon>
        <taxon>Paniceae</taxon>
        <taxon>Anthephorinae</taxon>
        <taxon>Digitaria</taxon>
    </lineage>
</organism>
<dbReference type="Gene3D" id="3.30.40.10">
    <property type="entry name" value="Zinc/RING finger domain, C3HC4 (zinc finger)"/>
    <property type="match status" value="1"/>
</dbReference>
<evidence type="ECO:0000256" key="2">
    <source>
        <dbReference type="ARBA" id="ARBA00022771"/>
    </source>
</evidence>
<sequence length="128" mass="13973">MAAATTDTCAICLYEISRGQAVFVAECSHTFHHRCISESIAHGNRDCPLCKATWHVVPSVDTAAHYYLPLFFMDFHSIWPPLFAPSEQVLGEVMTQANFPSPVLCIFLQAVANPSCLLPLPPAGVTPD</sequence>
<evidence type="ECO:0000259" key="5">
    <source>
        <dbReference type="PROSITE" id="PS50089"/>
    </source>
</evidence>
<dbReference type="EMBL" id="JACEFO010002219">
    <property type="protein sequence ID" value="KAF8672707.1"/>
    <property type="molecule type" value="Genomic_DNA"/>
</dbReference>
<dbReference type="SUPFAM" id="SSF57850">
    <property type="entry name" value="RING/U-box"/>
    <property type="match status" value="1"/>
</dbReference>
<dbReference type="SMART" id="SM00184">
    <property type="entry name" value="RING"/>
    <property type="match status" value="1"/>
</dbReference>
<keyword evidence="2 4" id="KW-0863">Zinc-finger</keyword>
<accession>A0A835AZB4</accession>
<dbReference type="GO" id="GO:0016567">
    <property type="term" value="P:protein ubiquitination"/>
    <property type="evidence" value="ECO:0007669"/>
    <property type="project" value="TreeGrafter"/>
</dbReference>
<gene>
    <name evidence="6" type="ORF">HU200_049403</name>
</gene>
<evidence type="ECO:0000256" key="1">
    <source>
        <dbReference type="ARBA" id="ARBA00022723"/>
    </source>
</evidence>
<dbReference type="AlphaFoldDB" id="A0A835AZB4"/>
<name>A0A835AZB4_9POAL</name>
<dbReference type="PANTHER" id="PTHR45969:SF69">
    <property type="entry name" value="FINGER DOMAIN PROTEIN, PUTATIVE (AFU_ORTHOLOGUE AFUA_3G12190)-RELATED"/>
    <property type="match status" value="1"/>
</dbReference>
<evidence type="ECO:0000256" key="4">
    <source>
        <dbReference type="PROSITE-ProRule" id="PRU00175"/>
    </source>
</evidence>
<evidence type="ECO:0000313" key="6">
    <source>
        <dbReference type="EMBL" id="KAF8672707.1"/>
    </source>
</evidence>
<keyword evidence="1" id="KW-0479">Metal-binding</keyword>